<dbReference type="Gramene" id="BGIOSGA008444-TA">
    <property type="protein sequence ID" value="BGIOSGA008444-PA"/>
    <property type="gene ID" value="BGIOSGA008444"/>
</dbReference>
<feature type="region of interest" description="Disordered" evidence="1">
    <location>
        <begin position="167"/>
        <end position="261"/>
    </location>
</feature>
<dbReference type="Proteomes" id="UP000007015">
    <property type="component" value="Chromosome 2"/>
</dbReference>
<feature type="region of interest" description="Disordered" evidence="1">
    <location>
        <begin position="128"/>
        <end position="150"/>
    </location>
</feature>
<feature type="compositionally biased region" description="Basic and acidic residues" evidence="1">
    <location>
        <begin position="241"/>
        <end position="252"/>
    </location>
</feature>
<proteinExistence type="predicted"/>
<feature type="compositionally biased region" description="Basic residues" evidence="1">
    <location>
        <begin position="201"/>
        <end position="217"/>
    </location>
</feature>
<feature type="compositionally biased region" description="Low complexity" evidence="1">
    <location>
        <begin position="130"/>
        <end position="142"/>
    </location>
</feature>
<feature type="compositionally biased region" description="Basic and acidic residues" evidence="1">
    <location>
        <begin position="433"/>
        <end position="444"/>
    </location>
</feature>
<dbReference type="HOGENOM" id="CLU_557115_0_0_1"/>
<sequence length="490" mass="55473">MANLSSDLMSRKELIEEYHQEYDRAIERIFLSCFIKTEQGVIKIKEFQPPSNIAILKEIQSSGTISTRLSTYVKFFITEEDKVDSIPVDQELAIEKPTNAIIDPCNLPNCDVVGQETNRSSLAEIVDPKSPSMSIKSVSSTSTLGGQQNKGNGAGCIVTGLTGSQTGLTASSRVSQNKLKPKMVKPKKPEIGVWKTIESKGRHKHQREKPKYNKKLPAKSQRQKIVNDASRSKNSKQSKSSHREKFHNRDRQWNNSHKSMPFPPYGSPTPMPWESCFNMPYSYSPWYYNSYMPSLPRYLCSDYITYREPVINKPSPMHNDRFDQKNRSTQKNKHTVIRQVYRVKKDGRLNKNPDLTLDIEKPCIEKSSASYVDQIVPNNKHITNIIAEQQSCSAGGQYDLSVTGSEGIGLTALRLYTTPKLTHQLWTESDDSPPWREPARHSVAGDRPVMRGRARRDAGLTTSQEPEDAPQMPHRHTSAFEATYDMYTGA</sequence>
<evidence type="ECO:0000313" key="3">
    <source>
        <dbReference type="Proteomes" id="UP000007015"/>
    </source>
</evidence>
<evidence type="ECO:0000256" key="1">
    <source>
        <dbReference type="SAM" id="MobiDB-lite"/>
    </source>
</evidence>
<reference evidence="2 3" key="1">
    <citation type="journal article" date="2005" name="PLoS Biol.">
        <title>The genomes of Oryza sativa: a history of duplications.</title>
        <authorList>
            <person name="Yu J."/>
            <person name="Wang J."/>
            <person name="Lin W."/>
            <person name="Li S."/>
            <person name="Li H."/>
            <person name="Zhou J."/>
            <person name="Ni P."/>
            <person name="Dong W."/>
            <person name="Hu S."/>
            <person name="Zeng C."/>
            <person name="Zhang J."/>
            <person name="Zhang Y."/>
            <person name="Li R."/>
            <person name="Xu Z."/>
            <person name="Li S."/>
            <person name="Li X."/>
            <person name="Zheng H."/>
            <person name="Cong L."/>
            <person name="Lin L."/>
            <person name="Yin J."/>
            <person name="Geng J."/>
            <person name="Li G."/>
            <person name="Shi J."/>
            <person name="Liu J."/>
            <person name="Lv H."/>
            <person name="Li J."/>
            <person name="Wang J."/>
            <person name="Deng Y."/>
            <person name="Ran L."/>
            <person name="Shi X."/>
            <person name="Wang X."/>
            <person name="Wu Q."/>
            <person name="Li C."/>
            <person name="Ren X."/>
            <person name="Wang J."/>
            <person name="Wang X."/>
            <person name="Li D."/>
            <person name="Liu D."/>
            <person name="Zhang X."/>
            <person name="Ji Z."/>
            <person name="Zhao W."/>
            <person name="Sun Y."/>
            <person name="Zhang Z."/>
            <person name="Bao J."/>
            <person name="Han Y."/>
            <person name="Dong L."/>
            <person name="Ji J."/>
            <person name="Chen P."/>
            <person name="Wu S."/>
            <person name="Liu J."/>
            <person name="Xiao Y."/>
            <person name="Bu D."/>
            <person name="Tan J."/>
            <person name="Yang L."/>
            <person name="Ye C."/>
            <person name="Zhang J."/>
            <person name="Xu J."/>
            <person name="Zhou Y."/>
            <person name="Yu Y."/>
            <person name="Zhang B."/>
            <person name="Zhuang S."/>
            <person name="Wei H."/>
            <person name="Liu B."/>
            <person name="Lei M."/>
            <person name="Yu H."/>
            <person name="Li Y."/>
            <person name="Xu H."/>
            <person name="Wei S."/>
            <person name="He X."/>
            <person name="Fang L."/>
            <person name="Zhang Z."/>
            <person name="Zhang Y."/>
            <person name="Huang X."/>
            <person name="Su Z."/>
            <person name="Tong W."/>
            <person name="Li J."/>
            <person name="Tong Z."/>
            <person name="Li S."/>
            <person name="Ye J."/>
            <person name="Wang L."/>
            <person name="Fang L."/>
            <person name="Lei T."/>
            <person name="Chen C."/>
            <person name="Chen H."/>
            <person name="Xu Z."/>
            <person name="Li H."/>
            <person name="Huang H."/>
            <person name="Zhang F."/>
            <person name="Xu H."/>
            <person name="Li N."/>
            <person name="Zhao C."/>
            <person name="Li S."/>
            <person name="Dong L."/>
            <person name="Huang Y."/>
            <person name="Li L."/>
            <person name="Xi Y."/>
            <person name="Qi Q."/>
            <person name="Li W."/>
            <person name="Zhang B."/>
            <person name="Hu W."/>
            <person name="Zhang Y."/>
            <person name="Tian X."/>
            <person name="Jiao Y."/>
            <person name="Liang X."/>
            <person name="Jin J."/>
            <person name="Gao L."/>
            <person name="Zheng W."/>
            <person name="Hao B."/>
            <person name="Liu S."/>
            <person name="Wang W."/>
            <person name="Yuan L."/>
            <person name="Cao M."/>
            <person name="McDermott J."/>
            <person name="Samudrala R."/>
            <person name="Wang J."/>
            <person name="Wong G.K."/>
            <person name="Yang H."/>
        </authorList>
    </citation>
    <scope>NUCLEOTIDE SEQUENCE [LARGE SCALE GENOMIC DNA]</scope>
    <source>
        <strain evidence="3">cv. 93-11</strain>
    </source>
</reference>
<feature type="compositionally biased region" description="Polar residues" evidence="1">
    <location>
        <begin position="167"/>
        <end position="177"/>
    </location>
</feature>
<dbReference type="AlphaFoldDB" id="A2X656"/>
<keyword evidence="3" id="KW-1185">Reference proteome</keyword>
<name>A2X656_ORYSI</name>
<protein>
    <submittedName>
        <fullName evidence="2">Uncharacterized protein</fullName>
    </submittedName>
</protein>
<accession>A2X656</accession>
<feature type="region of interest" description="Disordered" evidence="1">
    <location>
        <begin position="426"/>
        <end position="490"/>
    </location>
</feature>
<gene>
    <name evidence="2" type="ORF">OsI_07691</name>
</gene>
<dbReference type="EMBL" id="CM000127">
    <property type="protein sequence ID" value="EAY86316.1"/>
    <property type="molecule type" value="Genomic_DNA"/>
</dbReference>
<organism evidence="2 3">
    <name type="scientific">Oryza sativa subsp. indica</name>
    <name type="common">Rice</name>
    <dbReference type="NCBI Taxonomy" id="39946"/>
    <lineage>
        <taxon>Eukaryota</taxon>
        <taxon>Viridiplantae</taxon>
        <taxon>Streptophyta</taxon>
        <taxon>Embryophyta</taxon>
        <taxon>Tracheophyta</taxon>
        <taxon>Spermatophyta</taxon>
        <taxon>Magnoliopsida</taxon>
        <taxon>Liliopsida</taxon>
        <taxon>Poales</taxon>
        <taxon>Poaceae</taxon>
        <taxon>BOP clade</taxon>
        <taxon>Oryzoideae</taxon>
        <taxon>Oryzeae</taxon>
        <taxon>Oryzinae</taxon>
        <taxon>Oryza</taxon>
        <taxon>Oryza sativa</taxon>
    </lineage>
</organism>
<evidence type="ECO:0000313" key="2">
    <source>
        <dbReference type="EMBL" id="EAY86316.1"/>
    </source>
</evidence>